<dbReference type="InterPro" id="IPR021878">
    <property type="entry name" value="TgpA_N"/>
</dbReference>
<dbReference type="EMBL" id="SSFD01000027">
    <property type="protein sequence ID" value="TXH91790.1"/>
    <property type="molecule type" value="Genomic_DNA"/>
</dbReference>
<keyword evidence="1" id="KW-0812">Transmembrane</keyword>
<evidence type="ECO:0000259" key="2">
    <source>
        <dbReference type="SMART" id="SM00460"/>
    </source>
</evidence>
<dbReference type="Pfam" id="PF13559">
    <property type="entry name" value="DUF4129"/>
    <property type="match status" value="1"/>
</dbReference>
<proteinExistence type="predicted"/>
<gene>
    <name evidence="3" type="ORF">E6Q80_01730</name>
</gene>
<dbReference type="SMART" id="SM00460">
    <property type="entry name" value="TGc"/>
    <property type="match status" value="1"/>
</dbReference>
<dbReference type="InterPro" id="IPR038765">
    <property type="entry name" value="Papain-like_cys_pep_sf"/>
</dbReference>
<reference evidence="3 4" key="1">
    <citation type="submission" date="2018-09" db="EMBL/GenBank/DDBJ databases">
        <title>Metagenome Assembled Genomes from an Advanced Water Purification Facility.</title>
        <authorList>
            <person name="Stamps B.W."/>
            <person name="Spear J.R."/>
        </authorList>
    </citation>
    <scope>NUCLEOTIDE SEQUENCE [LARGE SCALE GENOMIC DNA]</scope>
    <source>
        <strain evidence="3">Bin_27_1</strain>
    </source>
</reference>
<dbReference type="InterPro" id="IPR002931">
    <property type="entry name" value="Transglutaminase-like"/>
</dbReference>
<dbReference type="AlphaFoldDB" id="A0A5C7T821"/>
<evidence type="ECO:0000313" key="4">
    <source>
        <dbReference type="Proteomes" id="UP000321192"/>
    </source>
</evidence>
<keyword evidence="1" id="KW-1133">Transmembrane helix</keyword>
<sequence>MPSLRRDQVGWLLAGSALTLAPHASHLPPAISALCALLLVWRGFINQRGSRLPHRSLLVLMAAGVVGAVLLEFHQFFGKEPGIALLAGLLSLKLLETDSLRDARAAVLLSFFMQLGQFLYQQNMAIAALALLGTFASIGTLLALQGRAEAFAPRAAAAARLLLQALPLMLVLFLLFPRVQGPLWGLPADAHSAVSGLSDDMRPGDIARVSESGAIAFRAAFEGDPPPPAERYWRGPVLTRFDGHSWRPGPSRRQDQPFYQSSGIARPYTLTLEPHNQHWLLAMDFPGPAGGLVYGDDFRLLSREPVRSRLRLELVAHPATPVGLAEDPRVLQEALALPPGFNPRTRALGERLRAAAGHTEDIPALAIRHFRDSRLAYTLAPAPLSRDDVDSFLFDTRQGFCEHFAAAFVVAMRAAGVPARVVTGYQGGEINPVDGTLVVRQSDAHAWAEVWLEARGWLRVDPTAASAPRRIDGGVAAALPDTARLPLLARSDLPWLRALRDRVDAVNNRWNQWVLGYNPARQRELVASLGFGDTGWQSLTALMAGGTSIVMGGLTLWALRRVRPGDAIDRSWSRVCRRLAAAGHPRHAWEGPLDYAGRIASEAPETAPELASIAADYARLRYGPAPADAALLPRFLHTSRKFRP</sequence>
<feature type="transmembrane region" description="Helical" evidence="1">
    <location>
        <begin position="56"/>
        <end position="73"/>
    </location>
</feature>
<feature type="transmembrane region" description="Helical" evidence="1">
    <location>
        <begin position="126"/>
        <end position="144"/>
    </location>
</feature>
<dbReference type="SUPFAM" id="SSF54001">
    <property type="entry name" value="Cysteine proteinases"/>
    <property type="match status" value="1"/>
</dbReference>
<comment type="caution">
    <text evidence="3">The sequence shown here is derived from an EMBL/GenBank/DDBJ whole genome shotgun (WGS) entry which is preliminary data.</text>
</comment>
<dbReference type="Gene3D" id="3.10.620.30">
    <property type="match status" value="1"/>
</dbReference>
<dbReference type="Pfam" id="PF11992">
    <property type="entry name" value="TgpA_N"/>
    <property type="match status" value="1"/>
</dbReference>
<evidence type="ECO:0000256" key="1">
    <source>
        <dbReference type="SAM" id="Phobius"/>
    </source>
</evidence>
<dbReference type="PANTHER" id="PTHR42736:SF1">
    <property type="entry name" value="PROTEIN-GLUTAMINE GAMMA-GLUTAMYLTRANSFERASE"/>
    <property type="match status" value="1"/>
</dbReference>
<dbReference type="Proteomes" id="UP000321192">
    <property type="component" value="Unassembled WGS sequence"/>
</dbReference>
<dbReference type="RefSeq" id="WP_276656570.1">
    <property type="nucleotide sequence ID" value="NZ_SSFD01000027.1"/>
</dbReference>
<evidence type="ECO:0000313" key="3">
    <source>
        <dbReference type="EMBL" id="TXH91790.1"/>
    </source>
</evidence>
<dbReference type="Pfam" id="PF01841">
    <property type="entry name" value="Transglut_core"/>
    <property type="match status" value="1"/>
</dbReference>
<accession>A0A5C7T821</accession>
<feature type="non-terminal residue" evidence="3">
    <location>
        <position position="644"/>
    </location>
</feature>
<keyword evidence="1" id="KW-0472">Membrane</keyword>
<feature type="domain" description="Transglutaminase-like" evidence="2">
    <location>
        <begin position="393"/>
        <end position="464"/>
    </location>
</feature>
<dbReference type="PANTHER" id="PTHR42736">
    <property type="entry name" value="PROTEIN-GLUTAMINE GAMMA-GLUTAMYLTRANSFERASE"/>
    <property type="match status" value="1"/>
</dbReference>
<dbReference type="InterPro" id="IPR052901">
    <property type="entry name" value="Bact_TGase-like"/>
</dbReference>
<protein>
    <submittedName>
        <fullName evidence="3">DUF3488 domain-containing protein</fullName>
    </submittedName>
</protein>
<feature type="transmembrane region" description="Helical" evidence="1">
    <location>
        <begin position="156"/>
        <end position="176"/>
    </location>
</feature>
<name>A0A5C7T821_THASP</name>
<dbReference type="InterPro" id="IPR025403">
    <property type="entry name" value="TgpA-like_C"/>
</dbReference>
<organism evidence="3 4">
    <name type="scientific">Thauera aminoaromatica</name>
    <dbReference type="NCBI Taxonomy" id="164330"/>
    <lineage>
        <taxon>Bacteria</taxon>
        <taxon>Pseudomonadati</taxon>
        <taxon>Pseudomonadota</taxon>
        <taxon>Betaproteobacteria</taxon>
        <taxon>Rhodocyclales</taxon>
        <taxon>Zoogloeaceae</taxon>
        <taxon>Thauera</taxon>
    </lineage>
</organism>